<evidence type="ECO:0000256" key="3">
    <source>
        <dbReference type="ARBA" id="ARBA00022448"/>
    </source>
</evidence>
<keyword evidence="3" id="KW-0813">Transport</keyword>
<protein>
    <submittedName>
        <fullName evidence="12">Energy transducer TonB</fullName>
    </submittedName>
</protein>
<dbReference type="PROSITE" id="PS52015">
    <property type="entry name" value="TONB_CTD"/>
    <property type="match status" value="1"/>
</dbReference>
<evidence type="ECO:0000256" key="4">
    <source>
        <dbReference type="ARBA" id="ARBA00022475"/>
    </source>
</evidence>
<keyword evidence="5" id="KW-0997">Cell inner membrane</keyword>
<keyword evidence="9" id="KW-0472">Membrane</keyword>
<reference evidence="12 13" key="1">
    <citation type="submission" date="2024-09" db="EMBL/GenBank/DDBJ databases">
        <authorList>
            <person name="Sun Q."/>
            <person name="Mori K."/>
        </authorList>
    </citation>
    <scope>NUCLEOTIDE SEQUENCE [LARGE SCALE GENOMIC DNA]</scope>
    <source>
        <strain evidence="12 13">CCM 7792</strain>
    </source>
</reference>
<evidence type="ECO:0000256" key="10">
    <source>
        <dbReference type="SAM" id="SignalP"/>
    </source>
</evidence>
<evidence type="ECO:0000256" key="8">
    <source>
        <dbReference type="ARBA" id="ARBA00022989"/>
    </source>
</evidence>
<dbReference type="PANTHER" id="PTHR33446">
    <property type="entry name" value="PROTEIN TONB-RELATED"/>
    <property type="match status" value="1"/>
</dbReference>
<evidence type="ECO:0000256" key="2">
    <source>
        <dbReference type="ARBA" id="ARBA00006555"/>
    </source>
</evidence>
<name>A0ABV6FJX1_9BURK</name>
<accession>A0ABV6FJX1</accession>
<comment type="caution">
    <text evidence="12">The sequence shown here is derived from an EMBL/GenBank/DDBJ whole genome shotgun (WGS) entry which is preliminary data.</text>
</comment>
<dbReference type="Pfam" id="PF03544">
    <property type="entry name" value="TonB_C"/>
    <property type="match status" value="1"/>
</dbReference>
<evidence type="ECO:0000256" key="5">
    <source>
        <dbReference type="ARBA" id="ARBA00022519"/>
    </source>
</evidence>
<dbReference type="Proteomes" id="UP001589773">
    <property type="component" value="Unassembled WGS sequence"/>
</dbReference>
<evidence type="ECO:0000259" key="11">
    <source>
        <dbReference type="PROSITE" id="PS52015"/>
    </source>
</evidence>
<gene>
    <name evidence="12" type="ORF">ACFFJK_18220</name>
</gene>
<dbReference type="EMBL" id="JBHLWP010000016">
    <property type="protein sequence ID" value="MFC0253838.1"/>
    <property type="molecule type" value="Genomic_DNA"/>
</dbReference>
<feature type="chain" id="PRO_5047144997" evidence="10">
    <location>
        <begin position="30"/>
        <end position="124"/>
    </location>
</feature>
<dbReference type="NCBIfam" id="TIGR01352">
    <property type="entry name" value="tonB_Cterm"/>
    <property type="match status" value="1"/>
</dbReference>
<sequence>MMRRLSSLSLMPTILATFAGCMAPSVALADNAATPAAIVFGSCPQKPAWPEAALQEKRQGAVVLAFEVDADSSVLEAKVKRSSGHPDLDEAARVGLAKCRFKAATQNGSPVRGWAELTYRWTLE</sequence>
<dbReference type="InterPro" id="IPR051045">
    <property type="entry name" value="TonB-dependent_transducer"/>
</dbReference>
<dbReference type="PROSITE" id="PS51257">
    <property type="entry name" value="PROKAR_LIPOPROTEIN"/>
    <property type="match status" value="1"/>
</dbReference>
<feature type="signal peptide" evidence="10">
    <location>
        <begin position="1"/>
        <end position="29"/>
    </location>
</feature>
<proteinExistence type="inferred from homology"/>
<keyword evidence="10" id="KW-0732">Signal</keyword>
<keyword evidence="4" id="KW-1003">Cell membrane</keyword>
<keyword evidence="7" id="KW-0653">Protein transport</keyword>
<comment type="subcellular location">
    <subcellularLocation>
        <location evidence="1">Cell inner membrane</location>
        <topology evidence="1">Single-pass membrane protein</topology>
        <orientation evidence="1">Periplasmic side</orientation>
    </subcellularLocation>
</comment>
<evidence type="ECO:0000256" key="1">
    <source>
        <dbReference type="ARBA" id="ARBA00004383"/>
    </source>
</evidence>
<evidence type="ECO:0000256" key="9">
    <source>
        <dbReference type="ARBA" id="ARBA00023136"/>
    </source>
</evidence>
<keyword evidence="13" id="KW-1185">Reference proteome</keyword>
<dbReference type="PANTHER" id="PTHR33446:SF2">
    <property type="entry name" value="PROTEIN TONB"/>
    <property type="match status" value="1"/>
</dbReference>
<dbReference type="SUPFAM" id="SSF74653">
    <property type="entry name" value="TolA/TonB C-terminal domain"/>
    <property type="match status" value="1"/>
</dbReference>
<organism evidence="12 13">
    <name type="scientific">Massilia consociata</name>
    <dbReference type="NCBI Taxonomy" id="760117"/>
    <lineage>
        <taxon>Bacteria</taxon>
        <taxon>Pseudomonadati</taxon>
        <taxon>Pseudomonadota</taxon>
        <taxon>Betaproteobacteria</taxon>
        <taxon>Burkholderiales</taxon>
        <taxon>Oxalobacteraceae</taxon>
        <taxon>Telluria group</taxon>
        <taxon>Massilia</taxon>
    </lineage>
</organism>
<keyword evidence="6" id="KW-0812">Transmembrane</keyword>
<dbReference type="InterPro" id="IPR037682">
    <property type="entry name" value="TonB_C"/>
</dbReference>
<dbReference type="Gene3D" id="3.30.1150.10">
    <property type="match status" value="1"/>
</dbReference>
<keyword evidence="8" id="KW-1133">Transmembrane helix</keyword>
<comment type="similarity">
    <text evidence="2">Belongs to the TonB family.</text>
</comment>
<evidence type="ECO:0000256" key="7">
    <source>
        <dbReference type="ARBA" id="ARBA00022927"/>
    </source>
</evidence>
<dbReference type="RefSeq" id="WP_379681019.1">
    <property type="nucleotide sequence ID" value="NZ_JBHLWP010000016.1"/>
</dbReference>
<feature type="domain" description="TonB C-terminal" evidence="11">
    <location>
        <begin position="34"/>
        <end position="124"/>
    </location>
</feature>
<evidence type="ECO:0000256" key="6">
    <source>
        <dbReference type="ARBA" id="ARBA00022692"/>
    </source>
</evidence>
<evidence type="ECO:0000313" key="12">
    <source>
        <dbReference type="EMBL" id="MFC0253838.1"/>
    </source>
</evidence>
<evidence type="ECO:0000313" key="13">
    <source>
        <dbReference type="Proteomes" id="UP001589773"/>
    </source>
</evidence>
<dbReference type="InterPro" id="IPR006260">
    <property type="entry name" value="TonB/TolA_C"/>
</dbReference>